<evidence type="ECO:0000313" key="1">
    <source>
        <dbReference type="EMBL" id="QSB37972.1"/>
    </source>
</evidence>
<name>A0ABX7JU64_9PSED</name>
<dbReference type="RefSeq" id="WP_205476697.1">
    <property type="nucleotide sequence ID" value="NZ_CP070506.1"/>
</dbReference>
<proteinExistence type="predicted"/>
<dbReference type="EMBL" id="CP070506">
    <property type="protein sequence ID" value="QSB37972.1"/>
    <property type="molecule type" value="Genomic_DNA"/>
</dbReference>
<reference evidence="1 2" key="1">
    <citation type="submission" date="2021-02" db="EMBL/GenBank/DDBJ databases">
        <title>Genomic and phenotypic characterization of Pseudomonas hygromyciniae, a novel bacterial species discovered from a commercially purchased antibiotic vial.</title>
        <authorList>
            <person name="Turner T.L."/>
            <person name="Mitra S.D."/>
            <person name="Kochan T.J."/>
            <person name="Pincus N.B."/>
            <person name="Lebrun-Corbin M."/>
            <person name="Cheung B."/>
            <person name="Gatesy S.W."/>
            <person name="Afzal T."/>
            <person name="Ozer E.A."/>
            <person name="Hauser A.R."/>
        </authorList>
    </citation>
    <scope>NUCLEOTIDE SEQUENCE [LARGE SCALE GENOMIC DNA]</scope>
    <source>
        <strain evidence="1 2">SDM007</strain>
    </source>
</reference>
<gene>
    <name evidence="1" type="ORF">JTY93_16850</name>
</gene>
<dbReference type="PROSITE" id="PS51257">
    <property type="entry name" value="PROKAR_LIPOPROTEIN"/>
    <property type="match status" value="1"/>
</dbReference>
<sequence>MSKRAYGALLVVGMVWMAGCARVPAERFTLQVELPANFRFKSAANYSPAAGESCTLPARRGKRPERKIFSVAYNPAASRVTQDLPLTETVDGCPLVLRSVEFDFYARWGTRDTDIGGDIAAIYFQDRSGGEAPGLETLELKGRCQWLFRTLGSQHAIRKILKCNSLDNEGQLQRMQAGGVVPRDQLAGNTLSLVMEVTNEERPYMGNTWIRFPHGWKRCLGKSMADQYGFCAKDAPTFRPFKMPDGRECNVYPTCTE</sequence>
<keyword evidence="2" id="KW-1185">Reference proteome</keyword>
<accession>A0ABX7JU64</accession>
<evidence type="ECO:0000313" key="2">
    <source>
        <dbReference type="Proteomes" id="UP000663249"/>
    </source>
</evidence>
<evidence type="ECO:0008006" key="3">
    <source>
        <dbReference type="Google" id="ProtNLM"/>
    </source>
</evidence>
<protein>
    <recommendedName>
        <fullName evidence="3">Lipoprotein</fullName>
    </recommendedName>
</protein>
<dbReference type="Proteomes" id="UP000663249">
    <property type="component" value="Chromosome"/>
</dbReference>
<organism evidence="1 2">
    <name type="scientific">Pseudomonas hygromyciniae</name>
    <dbReference type="NCBI Taxonomy" id="2812000"/>
    <lineage>
        <taxon>Bacteria</taxon>
        <taxon>Pseudomonadati</taxon>
        <taxon>Pseudomonadota</taxon>
        <taxon>Gammaproteobacteria</taxon>
        <taxon>Pseudomonadales</taxon>
        <taxon>Pseudomonadaceae</taxon>
        <taxon>Pseudomonas</taxon>
    </lineage>
</organism>